<evidence type="ECO:0000313" key="13">
    <source>
        <dbReference type="Proteomes" id="UP001328107"/>
    </source>
</evidence>
<feature type="compositionally biased region" description="Basic and acidic residues" evidence="11">
    <location>
        <begin position="205"/>
        <end position="226"/>
    </location>
</feature>
<keyword evidence="3" id="KW-0158">Chromosome</keyword>
<feature type="region of interest" description="Disordered" evidence="11">
    <location>
        <begin position="271"/>
        <end position="296"/>
    </location>
</feature>
<keyword evidence="7" id="KW-0175">Coiled coil</keyword>
<accession>A0AAN4ZE13</accession>
<keyword evidence="4" id="KW-0547">Nucleotide-binding</keyword>
<evidence type="ECO:0000256" key="1">
    <source>
        <dbReference type="ARBA" id="ARBA00004123"/>
    </source>
</evidence>
<sequence length="296" mass="34235">MTVKEDKWTFAVESAISRNLETFVLHSQKDRKVFFDMCRSLNVQTPNVIITSFRVPPHDTRGNEPSRDIPTIERIIHFSNPVIRNCLIDTASIESIMLIETDEEARDLLNGSCPINVRKAFTRSGGQGQGKNSQGGVYRFYPNQSKDVTARYLTKAKNYDVKQLNFIIDTEKAKCRDLDASIRRVKLAVSELWKTRQQLLKQLGDMDTRKQSMESERRRLERKMDEMGDEDTEDTAIGSLKNSITEIRANIKRYHEERDEYMKTRGQLEEELGKARGKSGGCEEKSRRCTEWIRTT</sequence>
<keyword evidence="10" id="KW-0539">Nucleus</keyword>
<keyword evidence="5" id="KW-0227">DNA damage</keyword>
<dbReference type="GO" id="GO:0003697">
    <property type="term" value="F:single-stranded DNA binding"/>
    <property type="evidence" value="ECO:0007669"/>
    <property type="project" value="TreeGrafter"/>
</dbReference>
<keyword evidence="6" id="KW-0067">ATP-binding</keyword>
<dbReference type="EMBL" id="BTRK01000002">
    <property type="protein sequence ID" value="GMR36808.1"/>
    <property type="molecule type" value="Genomic_DNA"/>
</dbReference>
<evidence type="ECO:0000256" key="11">
    <source>
        <dbReference type="SAM" id="MobiDB-lite"/>
    </source>
</evidence>
<evidence type="ECO:0000256" key="6">
    <source>
        <dbReference type="ARBA" id="ARBA00022840"/>
    </source>
</evidence>
<evidence type="ECO:0000256" key="2">
    <source>
        <dbReference type="ARBA" id="ARBA00004286"/>
    </source>
</evidence>
<evidence type="ECO:0000256" key="3">
    <source>
        <dbReference type="ARBA" id="ARBA00022454"/>
    </source>
</evidence>
<dbReference type="GO" id="GO:0035861">
    <property type="term" value="C:site of double-strand break"/>
    <property type="evidence" value="ECO:0007669"/>
    <property type="project" value="TreeGrafter"/>
</dbReference>
<dbReference type="GO" id="GO:0005634">
    <property type="term" value="C:nucleus"/>
    <property type="evidence" value="ECO:0007669"/>
    <property type="project" value="UniProtKB-SubCell"/>
</dbReference>
<dbReference type="Proteomes" id="UP001328107">
    <property type="component" value="Unassembled WGS sequence"/>
</dbReference>
<dbReference type="GO" id="GO:0005524">
    <property type="term" value="F:ATP binding"/>
    <property type="evidence" value="ECO:0007669"/>
    <property type="project" value="UniProtKB-KW"/>
</dbReference>
<evidence type="ECO:0000256" key="4">
    <source>
        <dbReference type="ARBA" id="ARBA00022741"/>
    </source>
</evidence>
<evidence type="ECO:0000256" key="9">
    <source>
        <dbReference type="ARBA" id="ARBA00023204"/>
    </source>
</evidence>
<organism evidence="12 13">
    <name type="scientific">Pristionchus mayeri</name>
    <dbReference type="NCBI Taxonomy" id="1317129"/>
    <lineage>
        <taxon>Eukaryota</taxon>
        <taxon>Metazoa</taxon>
        <taxon>Ecdysozoa</taxon>
        <taxon>Nematoda</taxon>
        <taxon>Chromadorea</taxon>
        <taxon>Rhabditida</taxon>
        <taxon>Rhabditina</taxon>
        <taxon>Diplogasteromorpha</taxon>
        <taxon>Diplogasteroidea</taxon>
        <taxon>Neodiplogasteridae</taxon>
        <taxon>Pristionchus</taxon>
    </lineage>
</organism>
<keyword evidence="13" id="KW-1185">Reference proteome</keyword>
<dbReference type="PANTHER" id="PTHR19306:SF6">
    <property type="entry name" value="STRUCTURAL MAINTENANCE OF CHROMOSOMES PROTEIN 6"/>
    <property type="match status" value="1"/>
</dbReference>
<evidence type="ECO:0008006" key="14">
    <source>
        <dbReference type="Google" id="ProtNLM"/>
    </source>
</evidence>
<evidence type="ECO:0000256" key="5">
    <source>
        <dbReference type="ARBA" id="ARBA00022763"/>
    </source>
</evidence>
<evidence type="ECO:0000313" key="12">
    <source>
        <dbReference type="EMBL" id="GMR36808.1"/>
    </source>
</evidence>
<proteinExistence type="predicted"/>
<comment type="caution">
    <text evidence="12">The sequence shown here is derived from an EMBL/GenBank/DDBJ whole genome shotgun (WGS) entry which is preliminary data.</text>
</comment>
<name>A0AAN4ZE13_9BILA</name>
<gene>
    <name evidence="12" type="ORF">PMAYCL1PPCAC_07003</name>
</gene>
<evidence type="ECO:0000256" key="7">
    <source>
        <dbReference type="ARBA" id="ARBA00023054"/>
    </source>
</evidence>
<reference evidence="13" key="1">
    <citation type="submission" date="2022-10" db="EMBL/GenBank/DDBJ databases">
        <title>Genome assembly of Pristionchus species.</title>
        <authorList>
            <person name="Yoshida K."/>
            <person name="Sommer R.J."/>
        </authorList>
    </citation>
    <scope>NUCLEOTIDE SEQUENCE [LARGE SCALE GENOMIC DNA]</scope>
    <source>
        <strain evidence="13">RS5460</strain>
    </source>
</reference>
<feature type="compositionally biased region" description="Basic and acidic residues" evidence="11">
    <location>
        <begin position="281"/>
        <end position="296"/>
    </location>
</feature>
<dbReference type="PANTHER" id="PTHR19306">
    <property type="entry name" value="STRUCTURAL MAINTENANCE OF CHROMOSOMES 5,6 SMC5, SMC6"/>
    <property type="match status" value="1"/>
</dbReference>
<keyword evidence="8" id="KW-0233">DNA recombination</keyword>
<dbReference type="AlphaFoldDB" id="A0AAN4ZE13"/>
<keyword evidence="9" id="KW-0234">DNA repair</keyword>
<protein>
    <recommendedName>
        <fullName evidence="14">SMC hinge domain-containing protein</fullName>
    </recommendedName>
</protein>
<dbReference type="GO" id="GO:0030915">
    <property type="term" value="C:Smc5-Smc6 complex"/>
    <property type="evidence" value="ECO:0007669"/>
    <property type="project" value="TreeGrafter"/>
</dbReference>
<dbReference type="GO" id="GO:0003684">
    <property type="term" value="F:damaged DNA binding"/>
    <property type="evidence" value="ECO:0007669"/>
    <property type="project" value="TreeGrafter"/>
</dbReference>
<dbReference type="GO" id="GO:0000724">
    <property type="term" value="P:double-strand break repair via homologous recombination"/>
    <property type="evidence" value="ECO:0007669"/>
    <property type="project" value="TreeGrafter"/>
</dbReference>
<comment type="subcellular location">
    <subcellularLocation>
        <location evidence="2">Chromosome</location>
    </subcellularLocation>
    <subcellularLocation>
        <location evidence="1">Nucleus</location>
    </subcellularLocation>
</comment>
<feature type="region of interest" description="Disordered" evidence="11">
    <location>
        <begin position="205"/>
        <end position="233"/>
    </location>
</feature>
<evidence type="ECO:0000256" key="10">
    <source>
        <dbReference type="ARBA" id="ARBA00023242"/>
    </source>
</evidence>
<evidence type="ECO:0000256" key="8">
    <source>
        <dbReference type="ARBA" id="ARBA00023172"/>
    </source>
</evidence>